<evidence type="ECO:0000313" key="1">
    <source>
        <dbReference type="EMBL" id="GIY83702.1"/>
    </source>
</evidence>
<gene>
    <name evidence="1" type="ORF">CEXT_510781</name>
</gene>
<protein>
    <recommendedName>
        <fullName evidence="3">Cytochrome c biogenesis B</fullName>
    </recommendedName>
</protein>
<comment type="caution">
    <text evidence="1">The sequence shown here is derived from an EMBL/GenBank/DDBJ whole genome shotgun (WGS) entry which is preliminary data.</text>
</comment>
<dbReference type="Proteomes" id="UP001054945">
    <property type="component" value="Unassembled WGS sequence"/>
</dbReference>
<organism evidence="1 2">
    <name type="scientific">Caerostris extrusa</name>
    <name type="common">Bark spider</name>
    <name type="synonym">Caerostris bankana</name>
    <dbReference type="NCBI Taxonomy" id="172846"/>
    <lineage>
        <taxon>Eukaryota</taxon>
        <taxon>Metazoa</taxon>
        <taxon>Ecdysozoa</taxon>
        <taxon>Arthropoda</taxon>
        <taxon>Chelicerata</taxon>
        <taxon>Arachnida</taxon>
        <taxon>Araneae</taxon>
        <taxon>Araneomorphae</taxon>
        <taxon>Entelegynae</taxon>
        <taxon>Araneoidea</taxon>
        <taxon>Araneidae</taxon>
        <taxon>Caerostris</taxon>
    </lineage>
</organism>
<proteinExistence type="predicted"/>
<dbReference type="EMBL" id="BPLR01016417">
    <property type="protein sequence ID" value="GIY83702.1"/>
    <property type="molecule type" value="Genomic_DNA"/>
</dbReference>
<evidence type="ECO:0000313" key="2">
    <source>
        <dbReference type="Proteomes" id="UP001054945"/>
    </source>
</evidence>
<reference evidence="1 2" key="1">
    <citation type="submission" date="2021-06" db="EMBL/GenBank/DDBJ databases">
        <title>Caerostris extrusa draft genome.</title>
        <authorList>
            <person name="Kono N."/>
            <person name="Arakawa K."/>
        </authorList>
    </citation>
    <scope>NUCLEOTIDE SEQUENCE [LARGE SCALE GENOMIC DNA]</scope>
</reference>
<keyword evidence="2" id="KW-1185">Reference proteome</keyword>
<evidence type="ECO:0008006" key="3">
    <source>
        <dbReference type="Google" id="ProtNLM"/>
    </source>
</evidence>
<dbReference type="AlphaFoldDB" id="A0AAV4WM67"/>
<sequence length="107" mass="12044">MPLPFGRTVGHCSRGDFHCKSFSSMRTVRHFLSGLTGKNFKHWLTKGLSLSIISSERTFSNSFRTTFSNSFQKDFQKLPSSGTFIAILYLPVGLSLPRIAFEKNLGH</sequence>
<accession>A0AAV4WM67</accession>
<name>A0AAV4WM67_CAEEX</name>